<sequence length="66" mass="7109">MSGLGPLAPSDGSWVVRELHVCSEVSRQSDNIATAKSPCLPTVVCGLYSETEPFPELRNPARSVYC</sequence>
<organism evidence="1 2">
    <name type="scientific">Piloderma croceum (strain F 1598)</name>
    <dbReference type="NCBI Taxonomy" id="765440"/>
    <lineage>
        <taxon>Eukaryota</taxon>
        <taxon>Fungi</taxon>
        <taxon>Dikarya</taxon>
        <taxon>Basidiomycota</taxon>
        <taxon>Agaricomycotina</taxon>
        <taxon>Agaricomycetes</taxon>
        <taxon>Agaricomycetidae</taxon>
        <taxon>Atheliales</taxon>
        <taxon>Atheliaceae</taxon>
        <taxon>Piloderma</taxon>
    </lineage>
</organism>
<reference evidence="2" key="2">
    <citation type="submission" date="2015-01" db="EMBL/GenBank/DDBJ databases">
        <title>Evolutionary Origins and Diversification of the Mycorrhizal Mutualists.</title>
        <authorList>
            <consortium name="DOE Joint Genome Institute"/>
            <consortium name="Mycorrhizal Genomics Consortium"/>
            <person name="Kohler A."/>
            <person name="Kuo A."/>
            <person name="Nagy L.G."/>
            <person name="Floudas D."/>
            <person name="Copeland A."/>
            <person name="Barry K.W."/>
            <person name="Cichocki N."/>
            <person name="Veneault-Fourrey C."/>
            <person name="LaButti K."/>
            <person name="Lindquist E.A."/>
            <person name="Lipzen A."/>
            <person name="Lundell T."/>
            <person name="Morin E."/>
            <person name="Murat C."/>
            <person name="Riley R."/>
            <person name="Ohm R."/>
            <person name="Sun H."/>
            <person name="Tunlid A."/>
            <person name="Henrissat B."/>
            <person name="Grigoriev I.V."/>
            <person name="Hibbett D.S."/>
            <person name="Martin F."/>
        </authorList>
    </citation>
    <scope>NUCLEOTIDE SEQUENCE [LARGE SCALE GENOMIC DNA]</scope>
    <source>
        <strain evidence="2">F 1598</strain>
    </source>
</reference>
<dbReference type="InParanoid" id="A0A0C3EQH7"/>
<dbReference type="EMBL" id="KN833055">
    <property type="protein sequence ID" value="KIM74825.1"/>
    <property type="molecule type" value="Genomic_DNA"/>
</dbReference>
<dbReference type="AlphaFoldDB" id="A0A0C3EQH7"/>
<dbReference type="Proteomes" id="UP000054166">
    <property type="component" value="Unassembled WGS sequence"/>
</dbReference>
<accession>A0A0C3EQH7</accession>
<keyword evidence="2" id="KW-1185">Reference proteome</keyword>
<dbReference type="HOGENOM" id="CLU_2832082_0_0_1"/>
<evidence type="ECO:0000313" key="1">
    <source>
        <dbReference type="EMBL" id="KIM74825.1"/>
    </source>
</evidence>
<name>A0A0C3EQH7_PILCF</name>
<gene>
    <name evidence="1" type="ORF">PILCRDRAFT_827886</name>
</gene>
<evidence type="ECO:0000313" key="2">
    <source>
        <dbReference type="Proteomes" id="UP000054166"/>
    </source>
</evidence>
<reference evidence="1 2" key="1">
    <citation type="submission" date="2014-04" db="EMBL/GenBank/DDBJ databases">
        <authorList>
            <consortium name="DOE Joint Genome Institute"/>
            <person name="Kuo A."/>
            <person name="Tarkka M."/>
            <person name="Buscot F."/>
            <person name="Kohler A."/>
            <person name="Nagy L.G."/>
            <person name="Floudas D."/>
            <person name="Copeland A."/>
            <person name="Barry K.W."/>
            <person name="Cichocki N."/>
            <person name="Veneault-Fourrey C."/>
            <person name="LaButti K."/>
            <person name="Lindquist E.A."/>
            <person name="Lipzen A."/>
            <person name="Lundell T."/>
            <person name="Morin E."/>
            <person name="Murat C."/>
            <person name="Sun H."/>
            <person name="Tunlid A."/>
            <person name="Henrissat B."/>
            <person name="Grigoriev I.V."/>
            <person name="Hibbett D.S."/>
            <person name="Martin F."/>
            <person name="Nordberg H.P."/>
            <person name="Cantor M.N."/>
            <person name="Hua S.X."/>
        </authorList>
    </citation>
    <scope>NUCLEOTIDE SEQUENCE [LARGE SCALE GENOMIC DNA]</scope>
    <source>
        <strain evidence="1 2">F 1598</strain>
    </source>
</reference>
<protein>
    <submittedName>
        <fullName evidence="1">Uncharacterized protein</fullName>
    </submittedName>
</protein>
<proteinExistence type="predicted"/>